<feature type="compositionally biased region" description="Low complexity" evidence="1">
    <location>
        <begin position="400"/>
        <end position="410"/>
    </location>
</feature>
<proteinExistence type="predicted"/>
<organism evidence="2 3">
    <name type="scientific">Xyrichtys novacula</name>
    <name type="common">Pearly razorfish</name>
    <name type="synonym">Hemipteronotus novacula</name>
    <dbReference type="NCBI Taxonomy" id="13765"/>
    <lineage>
        <taxon>Eukaryota</taxon>
        <taxon>Metazoa</taxon>
        <taxon>Chordata</taxon>
        <taxon>Craniata</taxon>
        <taxon>Vertebrata</taxon>
        <taxon>Euteleostomi</taxon>
        <taxon>Actinopterygii</taxon>
        <taxon>Neopterygii</taxon>
        <taxon>Teleostei</taxon>
        <taxon>Neoteleostei</taxon>
        <taxon>Acanthomorphata</taxon>
        <taxon>Eupercaria</taxon>
        <taxon>Labriformes</taxon>
        <taxon>Labridae</taxon>
        <taxon>Xyrichtys</taxon>
    </lineage>
</organism>
<keyword evidence="3" id="KW-1185">Reference proteome</keyword>
<feature type="region of interest" description="Disordered" evidence="1">
    <location>
        <begin position="389"/>
        <end position="410"/>
    </location>
</feature>
<dbReference type="Proteomes" id="UP001178508">
    <property type="component" value="Chromosome 16"/>
</dbReference>
<feature type="compositionally biased region" description="Polar residues" evidence="1">
    <location>
        <begin position="142"/>
        <end position="166"/>
    </location>
</feature>
<feature type="region of interest" description="Disordered" evidence="1">
    <location>
        <begin position="507"/>
        <end position="563"/>
    </location>
</feature>
<feature type="compositionally biased region" description="Low complexity" evidence="1">
    <location>
        <begin position="167"/>
        <end position="180"/>
    </location>
</feature>
<name>A0AAV1GPS8_XYRNO</name>
<feature type="compositionally biased region" description="Polar residues" evidence="1">
    <location>
        <begin position="122"/>
        <end position="131"/>
    </location>
</feature>
<feature type="region of interest" description="Disordered" evidence="1">
    <location>
        <begin position="109"/>
        <end position="192"/>
    </location>
</feature>
<evidence type="ECO:0000256" key="1">
    <source>
        <dbReference type="SAM" id="MobiDB-lite"/>
    </source>
</evidence>
<evidence type="ECO:0000313" key="2">
    <source>
        <dbReference type="EMBL" id="CAJ1075064.1"/>
    </source>
</evidence>
<dbReference type="AlphaFoldDB" id="A0AAV1GPS8"/>
<gene>
    <name evidence="2" type="ORF">XNOV1_A027505</name>
</gene>
<dbReference type="EMBL" id="OY660879">
    <property type="protein sequence ID" value="CAJ1075064.1"/>
    <property type="molecule type" value="Genomic_DNA"/>
</dbReference>
<evidence type="ECO:0000313" key="3">
    <source>
        <dbReference type="Proteomes" id="UP001178508"/>
    </source>
</evidence>
<feature type="region of interest" description="Disordered" evidence="1">
    <location>
        <begin position="307"/>
        <end position="329"/>
    </location>
</feature>
<reference evidence="2" key="1">
    <citation type="submission" date="2023-08" db="EMBL/GenBank/DDBJ databases">
        <authorList>
            <person name="Alioto T."/>
            <person name="Alioto T."/>
            <person name="Gomez Garrido J."/>
        </authorList>
    </citation>
    <scope>NUCLEOTIDE SEQUENCE</scope>
</reference>
<protein>
    <submittedName>
        <fullName evidence="2">Uncharacterized protein LOC117832110</fullName>
    </submittedName>
</protein>
<sequence>MGRLDEAAKQKVVELRKAGLSFRKIKAVLELENIKVSAQAIYLYLREFHGRAPGRVRPLEAGSSTSQVQVHPRVGAIQDSWNNIHLHNLLRGAAQHAGFSAAGNFAKQTQTNQDTGAKPSGSGESSRLEQQQEGEKEENDIQIISVTSLAQNSQQRSPQSAATRTNTGAVSSTPTASAAAMRRRVTASPATNSMLAARKRLLDKALSQKMKSFHQVASLLRREHLSVQGPSAVTQTTETYDLTNEKTVIDGQSGGGNAARRFPTQRPGPSVRPHHPLPRVGIRLPNGSPSPLASSAPGVAAILLQTPGGQGATRSDRNQSPQQTVQDAGARGCLQDQIKTLSTEVHSLGLAVKMLVEQQCRLEREQAQQTHIQKQILSTLQSFPSKLGRCSSYQKQNKTPSPSDLPAAASSSFGEDVFSFSQGSYSQCSQTQPSYNSLDSLDNAEAFKLPVLSPSSMNGFPPCSNAENLPLTHTPTQTQTYAAAFPQQSNSQALMPTYTESYVSSYSQSHSQPFRGSESKTSDFPSSCSARALQDCSVSAPPGINSDQSSGDQDINIIKVEGP</sequence>
<feature type="region of interest" description="Disordered" evidence="1">
    <location>
        <begin position="249"/>
        <end position="276"/>
    </location>
</feature>
<accession>A0AAV1GPS8</accession>